<dbReference type="EMBL" id="JAWJWF010000046">
    <property type="protein sequence ID" value="KAK6624444.1"/>
    <property type="molecule type" value="Genomic_DNA"/>
</dbReference>
<dbReference type="EMBL" id="JAWJWE010000002">
    <property type="protein sequence ID" value="KAK6642712.1"/>
    <property type="molecule type" value="Genomic_DNA"/>
</dbReference>
<evidence type="ECO:0000313" key="3">
    <source>
        <dbReference type="EMBL" id="KAK6642712.1"/>
    </source>
</evidence>
<dbReference type="Proteomes" id="UP001359485">
    <property type="component" value="Unassembled WGS sequence"/>
</dbReference>
<dbReference type="PANTHER" id="PTHR13411:SF6">
    <property type="entry name" value="PLASMINOGEN RECEPTOR (KT)"/>
    <property type="match status" value="1"/>
</dbReference>
<feature type="transmembrane region" description="Helical" evidence="1">
    <location>
        <begin position="54"/>
        <end position="73"/>
    </location>
</feature>
<evidence type="ECO:0008006" key="6">
    <source>
        <dbReference type="Google" id="ProtNLM"/>
    </source>
</evidence>
<dbReference type="GO" id="GO:0005886">
    <property type="term" value="C:plasma membrane"/>
    <property type="evidence" value="ECO:0007669"/>
    <property type="project" value="InterPro"/>
</dbReference>
<evidence type="ECO:0000313" key="5">
    <source>
        <dbReference type="Proteomes" id="UP001372834"/>
    </source>
</evidence>
<proteinExistence type="predicted"/>
<dbReference type="AlphaFoldDB" id="A0AAN8SBA5"/>
<keyword evidence="1" id="KW-0812">Transmembrane</keyword>
<dbReference type="PANTHER" id="PTHR13411">
    <property type="entry name" value="PLASMINOGEN RECEPTOR (KT)"/>
    <property type="match status" value="1"/>
</dbReference>
<dbReference type="Proteomes" id="UP001372834">
    <property type="component" value="Unassembled WGS sequence"/>
</dbReference>
<evidence type="ECO:0000313" key="2">
    <source>
        <dbReference type="EMBL" id="KAK6624444.1"/>
    </source>
</evidence>
<feature type="transmembrane region" description="Helical" evidence="1">
    <location>
        <begin position="79"/>
        <end position="96"/>
    </location>
</feature>
<dbReference type="InterPro" id="IPR019319">
    <property type="entry name" value="Plg-R(KT)"/>
</dbReference>
<keyword evidence="1" id="KW-0472">Membrane</keyword>
<accession>A0AAN8SBA5</accession>
<keyword evidence="1" id="KW-1133">Transmembrane helix</keyword>
<organism evidence="3 5">
    <name type="scientific">Polyplax serrata</name>
    <name type="common">Common mouse louse</name>
    <dbReference type="NCBI Taxonomy" id="468196"/>
    <lineage>
        <taxon>Eukaryota</taxon>
        <taxon>Metazoa</taxon>
        <taxon>Ecdysozoa</taxon>
        <taxon>Arthropoda</taxon>
        <taxon>Hexapoda</taxon>
        <taxon>Insecta</taxon>
        <taxon>Pterygota</taxon>
        <taxon>Neoptera</taxon>
        <taxon>Paraneoptera</taxon>
        <taxon>Psocodea</taxon>
        <taxon>Troctomorpha</taxon>
        <taxon>Phthiraptera</taxon>
        <taxon>Anoplura</taxon>
        <taxon>Polyplacidae</taxon>
        <taxon>Polyplax</taxon>
    </lineage>
</organism>
<name>A0AAN8SBA5_POLSC</name>
<evidence type="ECO:0000256" key="1">
    <source>
        <dbReference type="SAM" id="Phobius"/>
    </source>
</evidence>
<evidence type="ECO:0000313" key="4">
    <source>
        <dbReference type="Proteomes" id="UP001359485"/>
    </source>
</evidence>
<gene>
    <name evidence="3" type="ORF">RUM43_004214</name>
    <name evidence="2" type="ORF">RUM44_011303</name>
</gene>
<sequence>MGNIFGSRSMADTFKKNQEFIAEMNKIKTERHIQMQFQMREREAALRIARDRELVLWLGAFYLVSVPTLFIAWRRTGNSSLLVPFIPFSFILAYQMDKAYGNKLDRIRQEAEMIMQFEPEMLEFPCGLPSASSIDQARIEAEEKKKLHPAIPAL</sequence>
<dbReference type="Pfam" id="PF10166">
    <property type="entry name" value="DUF2368"/>
    <property type="match status" value="1"/>
</dbReference>
<reference evidence="3 5" key="1">
    <citation type="submission" date="2023-10" db="EMBL/GenBank/DDBJ databases">
        <title>Genomes of two closely related lineages of the louse Polyplax serrata with different host specificities.</title>
        <authorList>
            <person name="Martinu J."/>
            <person name="Tarabai H."/>
            <person name="Stefka J."/>
            <person name="Hypsa V."/>
        </authorList>
    </citation>
    <scope>NUCLEOTIDE SEQUENCE [LARGE SCALE GENOMIC DNA]</scope>
    <source>
        <strain evidence="2">98ZLc_SE</strain>
        <strain evidence="3">HR10_N</strain>
    </source>
</reference>
<protein>
    <recommendedName>
        <fullName evidence="6">Plasminogen receptor (KT)</fullName>
    </recommendedName>
</protein>
<keyword evidence="4" id="KW-1185">Reference proteome</keyword>
<comment type="caution">
    <text evidence="3">The sequence shown here is derived from an EMBL/GenBank/DDBJ whole genome shotgun (WGS) entry which is preliminary data.</text>
</comment>